<dbReference type="Proteomes" id="UP000179164">
    <property type="component" value="Unassembled WGS sequence"/>
</dbReference>
<feature type="transmembrane region" description="Helical" evidence="2">
    <location>
        <begin position="598"/>
        <end position="617"/>
    </location>
</feature>
<feature type="compositionally biased region" description="Low complexity" evidence="1">
    <location>
        <begin position="164"/>
        <end position="174"/>
    </location>
</feature>
<evidence type="ECO:0000256" key="1">
    <source>
        <dbReference type="SAM" id="MobiDB-lite"/>
    </source>
</evidence>
<name>A0A1G2B2B5_9BACT</name>
<dbReference type="SUPFAM" id="SSF101756">
    <property type="entry name" value="Hypothetical protein YgiW"/>
    <property type="match status" value="1"/>
</dbReference>
<protein>
    <recommendedName>
        <fullName evidence="3">LTD domain-containing protein</fullName>
    </recommendedName>
</protein>
<feature type="domain" description="LTD" evidence="3">
    <location>
        <begin position="15"/>
        <end position="140"/>
    </location>
</feature>
<evidence type="ECO:0000313" key="5">
    <source>
        <dbReference type="Proteomes" id="UP000179164"/>
    </source>
</evidence>
<dbReference type="Gene3D" id="2.40.50.200">
    <property type="entry name" value="Bacterial OB-fold"/>
    <property type="match status" value="1"/>
</dbReference>
<keyword evidence="2" id="KW-0812">Transmembrane</keyword>
<keyword evidence="2" id="KW-1133">Transmembrane helix</keyword>
<sequence length="638" mass="67843">MKIFIYALIAVCAFPVVTFHESHGASAPTILISEIKLSGGTSHTTDEFIELYNPTKEAIEISGFRLVKITSSGNEYDLITSIEPITVQGFGFFLITHPDGYEGSVIADLTYDTSNSIATNNTIVLYDSAGVAVDIVGFGTVSLFEGSPATNPSAGKSLERKAASTSTSESMTTTDQLRGNGYDSGSNTDDFVLRGIPEPQNSASPHELSLTVTPIDPCKPVPVIPNPVDPPITPPSHSFPADSVPDEQTAFPDGIILNEVFPAPEGSDDELEFIEVANTGSDDADIGGWSLTDTKTTFTIPAGTAVESEQALAFFRPDTKITLNNTGDVVYLMNPNGEIANGVEYDKAENDLSFSFFPDGGWKWTVASPNEENVLPDNEVNQVGEPGEPSGNTAVTIAQARTAEKGTEVLLNGIVIAGSDILGSKTFYLQDDTAGIKVVATKEALPQLEAGDVISLSGTVSTELGQPKINVADVGTIVVTSTQEVLPHEIAIPDIADYPNQLVVVHGKVESIERSTIVIADEQGASVEAYIKRTTGISKPSWQAGDTVSVAGIVDITDSGARILPRFPEDLTLAAVLGESTDEQQSISFATTADDRRIRWYLLGGVGLAAAAALVVWERYRHRQPIVESQPEASHLIR</sequence>
<dbReference type="AlphaFoldDB" id="A0A1G2B2B5"/>
<keyword evidence="2" id="KW-0472">Membrane</keyword>
<dbReference type="Pfam" id="PF00932">
    <property type="entry name" value="LTD"/>
    <property type="match status" value="2"/>
</dbReference>
<organism evidence="4 5">
    <name type="scientific">Candidatus Kerfeldbacteria bacterium RIFCSPLOWO2_01_FULL_48_11</name>
    <dbReference type="NCBI Taxonomy" id="1798543"/>
    <lineage>
        <taxon>Bacteria</taxon>
        <taxon>Candidatus Kerfeldiibacteriota</taxon>
    </lineage>
</organism>
<gene>
    <name evidence="4" type="ORF">A2898_03545</name>
</gene>
<dbReference type="InterPro" id="IPR036415">
    <property type="entry name" value="Lamin_tail_dom_sf"/>
</dbReference>
<dbReference type="InterPro" id="IPR036700">
    <property type="entry name" value="BOBF_sf"/>
</dbReference>
<reference evidence="4 5" key="1">
    <citation type="journal article" date="2016" name="Nat. Commun.">
        <title>Thousands of microbial genomes shed light on interconnected biogeochemical processes in an aquifer system.</title>
        <authorList>
            <person name="Anantharaman K."/>
            <person name="Brown C.T."/>
            <person name="Hug L.A."/>
            <person name="Sharon I."/>
            <person name="Castelle C.J."/>
            <person name="Probst A.J."/>
            <person name="Thomas B.C."/>
            <person name="Singh A."/>
            <person name="Wilkins M.J."/>
            <person name="Karaoz U."/>
            <person name="Brodie E.L."/>
            <person name="Williams K.H."/>
            <person name="Hubbard S.S."/>
            <person name="Banfield J.F."/>
        </authorList>
    </citation>
    <scope>NUCLEOTIDE SEQUENCE [LARGE SCALE GENOMIC DNA]</scope>
</reference>
<feature type="domain" description="LTD" evidence="3">
    <location>
        <begin position="242"/>
        <end position="347"/>
    </location>
</feature>
<dbReference type="SUPFAM" id="SSF74853">
    <property type="entry name" value="Lamin A/C globular tail domain"/>
    <property type="match status" value="2"/>
</dbReference>
<dbReference type="EMBL" id="MHKE01000014">
    <property type="protein sequence ID" value="OGY83333.1"/>
    <property type="molecule type" value="Genomic_DNA"/>
</dbReference>
<dbReference type="PROSITE" id="PS51841">
    <property type="entry name" value="LTD"/>
    <property type="match status" value="2"/>
</dbReference>
<dbReference type="STRING" id="1798543.A2898_03545"/>
<dbReference type="InterPro" id="IPR001322">
    <property type="entry name" value="Lamin_tail_dom"/>
</dbReference>
<evidence type="ECO:0000259" key="3">
    <source>
        <dbReference type="PROSITE" id="PS51841"/>
    </source>
</evidence>
<comment type="caution">
    <text evidence="4">The sequence shown here is derived from an EMBL/GenBank/DDBJ whole genome shotgun (WGS) entry which is preliminary data.</text>
</comment>
<accession>A0A1G2B2B5</accession>
<proteinExistence type="predicted"/>
<feature type="region of interest" description="Disordered" evidence="1">
    <location>
        <begin position="149"/>
        <end position="188"/>
    </location>
</feature>
<evidence type="ECO:0000313" key="4">
    <source>
        <dbReference type="EMBL" id="OGY83333.1"/>
    </source>
</evidence>
<dbReference type="Gene3D" id="2.60.40.1260">
    <property type="entry name" value="Lamin Tail domain"/>
    <property type="match status" value="1"/>
</dbReference>
<evidence type="ECO:0000256" key="2">
    <source>
        <dbReference type="SAM" id="Phobius"/>
    </source>
</evidence>